<evidence type="ECO:0000256" key="3">
    <source>
        <dbReference type="ARBA" id="ARBA00022448"/>
    </source>
</evidence>
<dbReference type="OrthoDB" id="1675410at2"/>
<comment type="subcellular location">
    <subcellularLocation>
        <location evidence="1">Membrane</location>
        <topology evidence="1">Multi-pass membrane protein</topology>
    </subcellularLocation>
</comment>
<dbReference type="PANTHER" id="PTHR34975:SF2">
    <property type="entry name" value="SPORE GERMINATION PROTEIN A2"/>
    <property type="match status" value="1"/>
</dbReference>
<feature type="transmembrane region" description="Helical" evidence="8">
    <location>
        <begin position="332"/>
        <end position="352"/>
    </location>
</feature>
<reference evidence="10" key="1">
    <citation type="submission" date="2016-11" db="EMBL/GenBank/DDBJ databases">
        <authorList>
            <person name="Varghese N."/>
            <person name="Submissions S."/>
        </authorList>
    </citation>
    <scope>NUCLEOTIDE SEQUENCE [LARGE SCALE GENOMIC DNA]</scope>
    <source>
        <strain evidence="10">DSM 13643</strain>
    </source>
</reference>
<keyword evidence="5 8" id="KW-0812">Transmembrane</keyword>
<evidence type="ECO:0000256" key="2">
    <source>
        <dbReference type="ARBA" id="ARBA00007998"/>
    </source>
</evidence>
<evidence type="ECO:0000256" key="1">
    <source>
        <dbReference type="ARBA" id="ARBA00004141"/>
    </source>
</evidence>
<keyword evidence="7 8" id="KW-0472">Membrane</keyword>
<dbReference type="AlphaFoldDB" id="A0A1M5UZR8"/>
<feature type="transmembrane region" description="Helical" evidence="8">
    <location>
        <begin position="213"/>
        <end position="246"/>
    </location>
</feature>
<dbReference type="InterPro" id="IPR004761">
    <property type="entry name" value="Spore_GerAB"/>
</dbReference>
<organism evidence="9 10">
    <name type="scientific">Caloranaerobacter azorensis DSM 13643</name>
    <dbReference type="NCBI Taxonomy" id="1121264"/>
    <lineage>
        <taxon>Bacteria</taxon>
        <taxon>Bacillati</taxon>
        <taxon>Bacillota</taxon>
        <taxon>Tissierellia</taxon>
        <taxon>Tissierellales</taxon>
        <taxon>Thermohalobacteraceae</taxon>
        <taxon>Caloranaerobacter</taxon>
    </lineage>
</organism>
<evidence type="ECO:0000256" key="8">
    <source>
        <dbReference type="SAM" id="Phobius"/>
    </source>
</evidence>
<dbReference type="PANTHER" id="PTHR34975">
    <property type="entry name" value="SPORE GERMINATION PROTEIN A2"/>
    <property type="match status" value="1"/>
</dbReference>
<dbReference type="RefSeq" id="WP_073196871.1">
    <property type="nucleotide sequence ID" value="NZ_FQXO01000045.1"/>
</dbReference>
<keyword evidence="4" id="KW-0309">Germination</keyword>
<dbReference type="GO" id="GO:0016020">
    <property type="term" value="C:membrane"/>
    <property type="evidence" value="ECO:0007669"/>
    <property type="project" value="UniProtKB-SubCell"/>
</dbReference>
<evidence type="ECO:0000313" key="10">
    <source>
        <dbReference type="Proteomes" id="UP000183967"/>
    </source>
</evidence>
<evidence type="ECO:0000256" key="4">
    <source>
        <dbReference type="ARBA" id="ARBA00022544"/>
    </source>
</evidence>
<keyword evidence="10" id="KW-1185">Reference proteome</keyword>
<comment type="similarity">
    <text evidence="2">Belongs to the amino acid-polyamine-organocation (APC) superfamily. Spore germination protein (SGP) (TC 2.A.3.9) family.</text>
</comment>
<feature type="transmembrane region" description="Helical" evidence="8">
    <location>
        <begin position="266"/>
        <end position="290"/>
    </location>
</feature>
<protein>
    <submittedName>
        <fullName evidence="9">Spore germination protein KB</fullName>
    </submittedName>
</protein>
<accession>A0A1M5UZR8</accession>
<gene>
    <name evidence="9" type="ORF">SAMN02745135_01656</name>
</gene>
<dbReference type="Proteomes" id="UP000183967">
    <property type="component" value="Unassembled WGS sequence"/>
</dbReference>
<dbReference type="Pfam" id="PF03845">
    <property type="entry name" value="Spore_permease"/>
    <property type="match status" value="1"/>
</dbReference>
<dbReference type="EMBL" id="FQXO01000045">
    <property type="protein sequence ID" value="SHH68348.1"/>
    <property type="molecule type" value="Genomic_DNA"/>
</dbReference>
<feature type="transmembrane region" description="Helical" evidence="8">
    <location>
        <begin position="104"/>
        <end position="130"/>
    </location>
</feature>
<sequence length="367" mass="41846">MDKEVISDKQGVSLVAMFIIGTYTILVSGLQAKKDLWLADILAIIIAVPLLWTFIRLHQKFYGKNLFDILEICFGKVIGKFMIILYVLFSFIFGSLLLREFGEFYVIVAAPETPMIVPMVFISFLSIWILKEGIEVMARWGEFFLPILIVLMVFIIFLLLGDMDIKNILPILYDGPKPVLQGALDSLTHPFSQTMVFTMILPKLKRKSSYRKVYFLGLIIGGVIVFAISTTNILVSGVTMVSRMYFPTYITVTRVNIGDFLKSVEILVAFIYLLGGFIKLNVCMLATCIGTSKIFNCNDYRFIVTPILFMLVNLSCLMFNSSIEFFDWIFNVWIYVARLFQIVLPVIIFIVASLKVRNTRAENCCEE</sequence>
<feature type="transmembrane region" description="Helical" evidence="8">
    <location>
        <begin position="36"/>
        <end position="57"/>
    </location>
</feature>
<feature type="transmembrane region" description="Helical" evidence="8">
    <location>
        <begin position="142"/>
        <end position="160"/>
    </location>
</feature>
<proteinExistence type="inferred from homology"/>
<feature type="transmembrane region" description="Helical" evidence="8">
    <location>
        <begin position="12"/>
        <end position="30"/>
    </location>
</feature>
<evidence type="ECO:0000256" key="5">
    <source>
        <dbReference type="ARBA" id="ARBA00022692"/>
    </source>
</evidence>
<dbReference type="GO" id="GO:0009847">
    <property type="term" value="P:spore germination"/>
    <property type="evidence" value="ECO:0007669"/>
    <property type="project" value="InterPro"/>
</dbReference>
<evidence type="ECO:0000313" key="9">
    <source>
        <dbReference type="EMBL" id="SHH68348.1"/>
    </source>
</evidence>
<feature type="transmembrane region" description="Helical" evidence="8">
    <location>
        <begin position="302"/>
        <end position="320"/>
    </location>
</feature>
<name>A0A1M5UZR8_9FIRM</name>
<keyword evidence="3" id="KW-0813">Transport</keyword>
<evidence type="ECO:0000256" key="6">
    <source>
        <dbReference type="ARBA" id="ARBA00022989"/>
    </source>
</evidence>
<dbReference type="NCBIfam" id="TIGR00912">
    <property type="entry name" value="2A0309"/>
    <property type="match status" value="1"/>
</dbReference>
<evidence type="ECO:0000256" key="7">
    <source>
        <dbReference type="ARBA" id="ARBA00023136"/>
    </source>
</evidence>
<feature type="transmembrane region" description="Helical" evidence="8">
    <location>
        <begin position="77"/>
        <end position="98"/>
    </location>
</feature>
<keyword evidence="6 8" id="KW-1133">Transmembrane helix</keyword>